<name>A0ABS7ZKB2_9GAMM</name>
<evidence type="ECO:0000313" key="2">
    <source>
        <dbReference type="EMBL" id="MCA6062157.1"/>
    </source>
</evidence>
<protein>
    <submittedName>
        <fullName evidence="2">SPOR domain-containing protein</fullName>
    </submittedName>
</protein>
<gene>
    <name evidence="2" type="ORF">I9W95_00895</name>
</gene>
<accession>A0ABS7ZKB2</accession>
<reference evidence="2 3" key="1">
    <citation type="submission" date="2020-12" db="EMBL/GenBank/DDBJ databases">
        <title>Novel Thalassolituus-related marine hydrocarbonoclastic bacteria mediated algae-derived hydrocarbons mineralization in twilight zone of the northern South China Sea.</title>
        <authorList>
            <person name="Dong C."/>
        </authorList>
    </citation>
    <scope>NUCLEOTIDE SEQUENCE [LARGE SCALE GENOMIC DNA]</scope>
    <source>
        <strain evidence="2 3">IMCC1826</strain>
    </source>
</reference>
<dbReference type="Proteomes" id="UP000714380">
    <property type="component" value="Unassembled WGS sequence"/>
</dbReference>
<sequence>MRWIFFSLVFGNLLLLVVFWQKQHEPVADVTALEIPGNSRTLLLVSEAGDSLRPVDKSSRQVVRERGDMCYAAGPYADELDARHLLARVAAVGLTGKMNIVEVQTGEPAEYWVHVPPRATREEALRTLKELQKRKFDSYIITQGELAEGVSLGLFRNKESAYGLRKQVEEFGVPVEVLVVNESRREFWVEVVEVTQLSERMRERIQAGDADIRWELTACTVQ</sequence>
<dbReference type="InterPro" id="IPR036680">
    <property type="entry name" value="SPOR-like_sf"/>
</dbReference>
<comment type="caution">
    <text evidence="2">The sequence shown here is derived from an EMBL/GenBank/DDBJ whole genome shotgun (WGS) entry which is preliminary data.</text>
</comment>
<evidence type="ECO:0000259" key="1">
    <source>
        <dbReference type="PROSITE" id="PS51724"/>
    </source>
</evidence>
<evidence type="ECO:0000313" key="3">
    <source>
        <dbReference type="Proteomes" id="UP000714380"/>
    </source>
</evidence>
<proteinExistence type="predicted"/>
<keyword evidence="3" id="KW-1185">Reference proteome</keyword>
<dbReference type="RefSeq" id="WP_225670793.1">
    <property type="nucleotide sequence ID" value="NZ_JAEDAH010000003.1"/>
</dbReference>
<dbReference type="EMBL" id="JAEDAH010000003">
    <property type="protein sequence ID" value="MCA6062157.1"/>
    <property type="molecule type" value="Genomic_DNA"/>
</dbReference>
<dbReference type="InterPro" id="IPR007730">
    <property type="entry name" value="SPOR-like_dom"/>
</dbReference>
<feature type="domain" description="SPOR" evidence="1">
    <location>
        <begin position="63"/>
        <end position="144"/>
    </location>
</feature>
<dbReference type="Pfam" id="PF05036">
    <property type="entry name" value="SPOR"/>
    <property type="match status" value="1"/>
</dbReference>
<dbReference type="Gene3D" id="3.30.70.1070">
    <property type="entry name" value="Sporulation related repeat"/>
    <property type="match status" value="1"/>
</dbReference>
<dbReference type="PROSITE" id="PS51724">
    <property type="entry name" value="SPOR"/>
    <property type="match status" value="1"/>
</dbReference>
<organism evidence="2 3">
    <name type="scientific">Thalassolituus marinus</name>
    <dbReference type="NCBI Taxonomy" id="671053"/>
    <lineage>
        <taxon>Bacteria</taxon>
        <taxon>Pseudomonadati</taxon>
        <taxon>Pseudomonadota</taxon>
        <taxon>Gammaproteobacteria</taxon>
        <taxon>Oceanospirillales</taxon>
        <taxon>Oceanospirillaceae</taxon>
        <taxon>Thalassolituus</taxon>
    </lineage>
</organism>
<dbReference type="SUPFAM" id="SSF110997">
    <property type="entry name" value="Sporulation related repeat"/>
    <property type="match status" value="1"/>
</dbReference>